<name>A0A842HJM5_9BACT</name>
<gene>
    <name evidence="1" type="ORF">H5P28_13925</name>
</gene>
<keyword evidence="2" id="KW-1185">Reference proteome</keyword>
<evidence type="ECO:0000313" key="1">
    <source>
        <dbReference type="EMBL" id="MBC2595361.1"/>
    </source>
</evidence>
<proteinExistence type="predicted"/>
<accession>A0A842HJM5</accession>
<sequence length="68" mass="7723">MRLSQELYNAGILGKQETRKPTAFHVVAPHAPRSGEGGPLFNAFQRREQSTKVNVRGWRALSHVLRLR</sequence>
<evidence type="ECO:0000313" key="2">
    <source>
        <dbReference type="Proteomes" id="UP000546464"/>
    </source>
</evidence>
<organism evidence="1 2">
    <name type="scientific">Ruficoccus amylovorans</name>
    <dbReference type="NCBI Taxonomy" id="1804625"/>
    <lineage>
        <taxon>Bacteria</taxon>
        <taxon>Pseudomonadati</taxon>
        <taxon>Verrucomicrobiota</taxon>
        <taxon>Opitutia</taxon>
        <taxon>Puniceicoccales</taxon>
        <taxon>Cerasicoccaceae</taxon>
        <taxon>Ruficoccus</taxon>
    </lineage>
</organism>
<dbReference type="AlphaFoldDB" id="A0A842HJM5"/>
<dbReference type="Proteomes" id="UP000546464">
    <property type="component" value="Unassembled WGS sequence"/>
</dbReference>
<protein>
    <submittedName>
        <fullName evidence="1">Uncharacterized protein</fullName>
    </submittedName>
</protein>
<reference evidence="1 2" key="1">
    <citation type="submission" date="2020-07" db="EMBL/GenBank/DDBJ databases">
        <authorList>
            <person name="Feng X."/>
        </authorList>
    </citation>
    <scope>NUCLEOTIDE SEQUENCE [LARGE SCALE GENOMIC DNA]</scope>
    <source>
        <strain evidence="1 2">JCM31066</strain>
    </source>
</reference>
<comment type="caution">
    <text evidence="1">The sequence shown here is derived from an EMBL/GenBank/DDBJ whole genome shotgun (WGS) entry which is preliminary data.</text>
</comment>
<dbReference type="EMBL" id="JACHVB010000035">
    <property type="protein sequence ID" value="MBC2595361.1"/>
    <property type="molecule type" value="Genomic_DNA"/>
</dbReference>
<dbReference type="RefSeq" id="WP_185676313.1">
    <property type="nucleotide sequence ID" value="NZ_JACHVB010000035.1"/>
</dbReference>